<feature type="transmembrane region" description="Helical" evidence="1">
    <location>
        <begin position="377"/>
        <end position="402"/>
    </location>
</feature>
<dbReference type="AlphaFoldDB" id="A0A7L5E232"/>
<name>A0A7L5E232_9SPHI</name>
<feature type="transmembrane region" description="Helical" evidence="1">
    <location>
        <begin position="345"/>
        <end position="365"/>
    </location>
</feature>
<feature type="transmembrane region" description="Helical" evidence="1">
    <location>
        <begin position="275"/>
        <end position="296"/>
    </location>
</feature>
<dbReference type="Proteomes" id="UP000503278">
    <property type="component" value="Chromosome"/>
</dbReference>
<reference evidence="2 3" key="1">
    <citation type="submission" date="2020-04" db="EMBL/GenBank/DDBJ databases">
        <title>Genome sequencing of novel species.</title>
        <authorList>
            <person name="Heo J."/>
            <person name="Kim S.-J."/>
            <person name="Kim J.-S."/>
            <person name="Hong S.-B."/>
            <person name="Kwon S.-W."/>
        </authorList>
    </citation>
    <scope>NUCLEOTIDE SEQUENCE [LARGE SCALE GENOMIC DNA]</scope>
    <source>
        <strain evidence="2 3">F39-2</strain>
    </source>
</reference>
<feature type="transmembrane region" description="Helical" evidence="1">
    <location>
        <begin position="50"/>
        <end position="70"/>
    </location>
</feature>
<gene>
    <name evidence="2" type="ORF">HH214_07170</name>
</gene>
<keyword evidence="1" id="KW-0472">Membrane</keyword>
<protein>
    <submittedName>
        <fullName evidence="2">Quinol:cytochrome C oxidoreductase</fullName>
    </submittedName>
</protein>
<feature type="transmembrane region" description="Helical" evidence="1">
    <location>
        <begin position="233"/>
        <end position="255"/>
    </location>
</feature>
<feature type="transmembrane region" description="Helical" evidence="1">
    <location>
        <begin position="90"/>
        <end position="110"/>
    </location>
</feature>
<feature type="transmembrane region" description="Helical" evidence="1">
    <location>
        <begin position="200"/>
        <end position="221"/>
    </location>
</feature>
<feature type="transmembrane region" description="Helical" evidence="1">
    <location>
        <begin position="316"/>
        <end position="333"/>
    </location>
</feature>
<dbReference type="RefSeq" id="WP_169606672.1">
    <property type="nucleotide sequence ID" value="NZ_CP051682.1"/>
</dbReference>
<dbReference type="EMBL" id="CP051682">
    <property type="protein sequence ID" value="QJD95664.1"/>
    <property type="molecule type" value="Genomic_DNA"/>
</dbReference>
<proteinExistence type="predicted"/>
<accession>A0A7L5E232</accession>
<keyword evidence="1" id="KW-1133">Transmembrane helix</keyword>
<sequence>MSTHQHNFTERFEFAGKAKTLSLVGIVLGVLGIIYGFLSGEQNIQRTFSNLLLGSYYFVGIGLAGVFFLAYQYVAQAGWSVGLLRIPQAFARTLGIGAVILIVIVTAGLLTKHHIMEEGKEVLAPYLYAHWATPGLTTPGSENYDAVIAGKAPFLTIPFFFGMLIILLGLYTLFGRLLVNYSNNEDVLGGMLNYNKSFKISAIFLVIFGFTFPIYAFGTIMSLEAHWFSTMFGWYNLAAIHVTGLAVIGLTLIILKQNGYFSWVNENHLHDLGKLMFGFSIFWTYVWFAQFFLIWYANMPEETVYIYQRWEPEYKFWYWLNIGLNFVAPLFLLMKNDDKRSLNRMKMVCIILIIGHWLDFYQMIMPGTIEKTKTFDILEFVHCALIFSGFAGLFTYLMLTALSKFESLVPKKHPFIEESLHHHI</sequence>
<keyword evidence="3" id="KW-1185">Reference proteome</keyword>
<evidence type="ECO:0000256" key="1">
    <source>
        <dbReference type="SAM" id="Phobius"/>
    </source>
</evidence>
<keyword evidence="1" id="KW-0812">Transmembrane</keyword>
<feature type="transmembrane region" description="Helical" evidence="1">
    <location>
        <begin position="20"/>
        <end position="38"/>
    </location>
</feature>
<organism evidence="2 3">
    <name type="scientific">Mucilaginibacter robiniae</name>
    <dbReference type="NCBI Taxonomy" id="2728022"/>
    <lineage>
        <taxon>Bacteria</taxon>
        <taxon>Pseudomonadati</taxon>
        <taxon>Bacteroidota</taxon>
        <taxon>Sphingobacteriia</taxon>
        <taxon>Sphingobacteriales</taxon>
        <taxon>Sphingobacteriaceae</taxon>
        <taxon>Mucilaginibacter</taxon>
    </lineage>
</organism>
<evidence type="ECO:0000313" key="2">
    <source>
        <dbReference type="EMBL" id="QJD95664.1"/>
    </source>
</evidence>
<feature type="transmembrane region" description="Helical" evidence="1">
    <location>
        <begin position="159"/>
        <end position="179"/>
    </location>
</feature>
<dbReference type="PANTHER" id="PTHR43044:SF1">
    <property type="entry name" value="QUINOL:CYTOCHROME C OXIDOREDUCTASE QUINONE-BINDING SUBUNIT 2"/>
    <property type="match status" value="1"/>
</dbReference>
<dbReference type="KEGG" id="mrob:HH214_07170"/>
<evidence type="ECO:0000313" key="3">
    <source>
        <dbReference type="Proteomes" id="UP000503278"/>
    </source>
</evidence>
<dbReference type="PANTHER" id="PTHR43044">
    <property type="match status" value="1"/>
</dbReference>